<organism evidence="1 2">
    <name type="scientific">Ambrosiozyma monospora</name>
    <name type="common">Yeast</name>
    <name type="synonym">Endomycopsis monosporus</name>
    <dbReference type="NCBI Taxonomy" id="43982"/>
    <lineage>
        <taxon>Eukaryota</taxon>
        <taxon>Fungi</taxon>
        <taxon>Dikarya</taxon>
        <taxon>Ascomycota</taxon>
        <taxon>Saccharomycotina</taxon>
        <taxon>Pichiomycetes</taxon>
        <taxon>Pichiales</taxon>
        <taxon>Pichiaceae</taxon>
        <taxon>Ambrosiozyma</taxon>
    </lineage>
</organism>
<comment type="caution">
    <text evidence="1">The sequence shown here is derived from an EMBL/GenBank/DDBJ whole genome shotgun (WGS) entry which is preliminary data.</text>
</comment>
<name>A0ACB5SY47_AMBMO</name>
<evidence type="ECO:0000313" key="1">
    <source>
        <dbReference type="EMBL" id="GME76575.1"/>
    </source>
</evidence>
<reference evidence="1" key="1">
    <citation type="submission" date="2023-04" db="EMBL/GenBank/DDBJ databases">
        <title>Ambrosiozyma monospora NBRC 10751.</title>
        <authorList>
            <person name="Ichikawa N."/>
            <person name="Sato H."/>
            <person name="Tonouchi N."/>
        </authorList>
    </citation>
    <scope>NUCLEOTIDE SEQUENCE</scope>
    <source>
        <strain evidence="1">NBRC 10751</strain>
    </source>
</reference>
<protein>
    <submittedName>
        <fullName evidence="1">Unnamed protein product</fullName>
    </submittedName>
</protein>
<dbReference type="Proteomes" id="UP001165064">
    <property type="component" value="Unassembled WGS sequence"/>
</dbReference>
<gene>
    <name evidence="1" type="ORF">Amon02_000266900</name>
</gene>
<proteinExistence type="predicted"/>
<evidence type="ECO:0000313" key="2">
    <source>
        <dbReference type="Proteomes" id="UP001165064"/>
    </source>
</evidence>
<accession>A0ACB5SY47</accession>
<sequence length="301" mass="34318">MAGSDPTYRPQYRLTQEEKEELAKQIPILLKEKKIRESDSPYNAPVLFSRKKSGDLRLCIDYRALNDITVKNRFPMPIIEDTQNEIGGSKVFSKLDLTSGYHQITLEEQSMPLTAFSTDHRHYEWTVMPFGLTGAPATMVKLINNVLAEYIGAFAITFLDDLLIYSQSEAEHELHVRKVLQKLREHGLIATKSKCALFLDKVSFLGYEVSAAGVLPDKEKIYVIVNWPTPKTIKEAQPFIGLAGFYRRFIANFSQIATPLHRFIDKLEDWSSDQDNAFRTFKQKLSSSPVLVTPRGGSRLW</sequence>
<dbReference type="EMBL" id="BSXS01001578">
    <property type="protein sequence ID" value="GME76575.1"/>
    <property type="molecule type" value="Genomic_DNA"/>
</dbReference>
<keyword evidence="2" id="KW-1185">Reference proteome</keyword>